<dbReference type="EMBL" id="WIXO01000001">
    <property type="protein sequence ID" value="MTE20228.1"/>
    <property type="molecule type" value="Genomic_DNA"/>
</dbReference>
<evidence type="ECO:0000313" key="1">
    <source>
        <dbReference type="EMBL" id="MTE20228.1"/>
    </source>
</evidence>
<dbReference type="Proteomes" id="UP000473014">
    <property type="component" value="Unassembled WGS sequence"/>
</dbReference>
<dbReference type="OrthoDB" id="3360929at2"/>
<organism evidence="1 2">
    <name type="scientific">Streptomyces taklimakanensis</name>
    <dbReference type="NCBI Taxonomy" id="2569853"/>
    <lineage>
        <taxon>Bacteria</taxon>
        <taxon>Bacillati</taxon>
        <taxon>Actinomycetota</taxon>
        <taxon>Actinomycetes</taxon>
        <taxon>Kitasatosporales</taxon>
        <taxon>Streptomycetaceae</taxon>
        <taxon>Streptomyces</taxon>
    </lineage>
</organism>
<name>A0A6G2BD98_9ACTN</name>
<dbReference type="AlphaFoldDB" id="A0A6G2BD98"/>
<comment type="caution">
    <text evidence="1">The sequence shown here is derived from an EMBL/GenBank/DDBJ whole genome shotgun (WGS) entry which is preliminary data.</text>
</comment>
<accession>A0A6G2BD98</accession>
<protein>
    <submittedName>
        <fullName evidence="1">Uncharacterized protein</fullName>
    </submittedName>
</protein>
<gene>
    <name evidence="1" type="ORF">F0L17_14145</name>
</gene>
<reference evidence="1 2" key="1">
    <citation type="submission" date="2019-11" db="EMBL/GenBank/DDBJ databases">
        <authorList>
            <person name="Yuan L."/>
        </authorList>
    </citation>
    <scope>NUCLEOTIDE SEQUENCE [LARGE SCALE GENOMIC DNA]</scope>
    <source>
        <strain evidence="1 2">TRM43335</strain>
    </source>
</reference>
<dbReference type="RefSeq" id="WP_155071349.1">
    <property type="nucleotide sequence ID" value="NZ_WIXO01000001.1"/>
</dbReference>
<proteinExistence type="predicted"/>
<evidence type="ECO:0000313" key="2">
    <source>
        <dbReference type="Proteomes" id="UP000473014"/>
    </source>
</evidence>
<keyword evidence="2" id="KW-1185">Reference proteome</keyword>
<sequence>MTSYSGLTARDVPEARQDLIDWSTGPGERVFAQRGRPELSGALAASATHAELFYITADMASLARTIGQGLDVYALAADDLPAPHGLLVWDGPASSEHAGAAPTAVAWMSNGGRLFVSLLVPAAAYRNWCASHSLEAARSAPSVTAGRLVYRGHGPRLLLDGPDTPWERLGCGPDEETIRTLLATFILIRQPVEARRSLHEVEDVLPSRASQKRIRRAGGDPTQAVRYVTLRQSLRPEGGGHDAGEHARRIYRHRWFVKAHRARQYYPSRGEHQTIWRGPYLVVPAGCEDAPILGGERVNVLRR</sequence>